<dbReference type="EMBL" id="JAIRBC010000040">
    <property type="protein sequence ID" value="MCG2462669.1"/>
    <property type="molecule type" value="Genomic_DNA"/>
</dbReference>
<dbReference type="AlphaFoldDB" id="A0AAE3EYT3"/>
<gene>
    <name evidence="1" type="primary">mobC</name>
    <name evidence="1" type="ORF">K8352_18045</name>
</gene>
<dbReference type="RefSeq" id="WP_317903804.1">
    <property type="nucleotide sequence ID" value="NZ_JAIRBC010000040.1"/>
</dbReference>
<proteinExistence type="predicted"/>
<organism evidence="1 2">
    <name type="scientific">Cerina litoralis</name>
    <dbReference type="NCBI Taxonomy" id="2874477"/>
    <lineage>
        <taxon>Bacteria</taxon>
        <taxon>Pseudomonadati</taxon>
        <taxon>Bacteroidota</taxon>
        <taxon>Flavobacteriia</taxon>
        <taxon>Flavobacteriales</taxon>
        <taxon>Flavobacteriaceae</taxon>
        <taxon>Cerina</taxon>
    </lineage>
</organism>
<evidence type="ECO:0000313" key="1">
    <source>
        <dbReference type="EMBL" id="MCG2462669.1"/>
    </source>
</evidence>
<sequence>MEKHKGGRKRLGNRKRDHAITLRFNTAELEKVRAILRSYNLDLGKRGTVGPFLRKLVLNRETIKEKQIPDGISSLSYQLNRIGTNINQLVKVAHYKNMRSPNANLEREIEKSNELMLELIETINAENYNDR</sequence>
<protein>
    <submittedName>
        <fullName evidence="1">Plasmid mobilization relaxosome protein MobC</fullName>
    </submittedName>
</protein>
<comment type="caution">
    <text evidence="1">The sequence shown here is derived from an EMBL/GenBank/DDBJ whole genome shotgun (WGS) entry which is preliminary data.</text>
</comment>
<accession>A0AAE3EYT3</accession>
<evidence type="ECO:0000313" key="2">
    <source>
        <dbReference type="Proteomes" id="UP001200642"/>
    </source>
</evidence>
<name>A0AAE3EYT3_9FLAO</name>
<dbReference type="Proteomes" id="UP001200642">
    <property type="component" value="Unassembled WGS sequence"/>
</dbReference>
<reference evidence="1" key="1">
    <citation type="submission" date="2023-02" db="EMBL/GenBank/DDBJ databases">
        <title>Genome of Flavobacteriaceae gen. nov. sp. strain F89.</title>
        <authorList>
            <person name="Wang Y."/>
        </authorList>
    </citation>
    <scope>NUCLEOTIDE SEQUENCE</scope>
    <source>
        <strain evidence="1">F89</strain>
    </source>
</reference>
<keyword evidence="2" id="KW-1185">Reference proteome</keyword>